<dbReference type="WBParaSite" id="Pan_g21537.t1">
    <property type="protein sequence ID" value="Pan_g21537.t1"/>
    <property type="gene ID" value="Pan_g21537"/>
</dbReference>
<keyword evidence="1" id="KW-1185">Reference proteome</keyword>
<reference evidence="1" key="1">
    <citation type="journal article" date="2013" name="Genetics">
        <title>The draft genome and transcriptome of Panagrellus redivivus are shaped by the harsh demands of a free-living lifestyle.</title>
        <authorList>
            <person name="Srinivasan J."/>
            <person name="Dillman A.R."/>
            <person name="Macchietto M.G."/>
            <person name="Heikkinen L."/>
            <person name="Lakso M."/>
            <person name="Fracchia K.M."/>
            <person name="Antoshechkin I."/>
            <person name="Mortazavi A."/>
            <person name="Wong G."/>
            <person name="Sternberg P.W."/>
        </authorList>
    </citation>
    <scope>NUCLEOTIDE SEQUENCE [LARGE SCALE GENOMIC DNA]</scope>
    <source>
        <strain evidence="1">MT8872</strain>
    </source>
</reference>
<sequence length="78" mass="8445">MNNTIRLTFATFAQASVLSANKTDFDLIYTLVWIGVEADSQGGVGLYDSKRVNLETIPFFIDGGGLPKCREALSLSVS</sequence>
<reference evidence="2" key="2">
    <citation type="submission" date="2020-10" db="UniProtKB">
        <authorList>
            <consortium name="WormBaseParasite"/>
        </authorList>
    </citation>
    <scope>IDENTIFICATION</scope>
</reference>
<evidence type="ECO:0000313" key="2">
    <source>
        <dbReference type="WBParaSite" id="Pan_g21537.t1"/>
    </source>
</evidence>
<name>A0A7E4VIE8_PANRE</name>
<dbReference type="Proteomes" id="UP000492821">
    <property type="component" value="Unassembled WGS sequence"/>
</dbReference>
<organism evidence="1 2">
    <name type="scientific">Panagrellus redivivus</name>
    <name type="common">Microworm</name>
    <dbReference type="NCBI Taxonomy" id="6233"/>
    <lineage>
        <taxon>Eukaryota</taxon>
        <taxon>Metazoa</taxon>
        <taxon>Ecdysozoa</taxon>
        <taxon>Nematoda</taxon>
        <taxon>Chromadorea</taxon>
        <taxon>Rhabditida</taxon>
        <taxon>Tylenchina</taxon>
        <taxon>Panagrolaimomorpha</taxon>
        <taxon>Panagrolaimoidea</taxon>
        <taxon>Panagrolaimidae</taxon>
        <taxon>Panagrellus</taxon>
    </lineage>
</organism>
<dbReference type="AlphaFoldDB" id="A0A7E4VIE8"/>
<proteinExistence type="predicted"/>
<accession>A0A7E4VIE8</accession>
<evidence type="ECO:0000313" key="1">
    <source>
        <dbReference type="Proteomes" id="UP000492821"/>
    </source>
</evidence>
<protein>
    <submittedName>
        <fullName evidence="2">DOMON domain-containing protein</fullName>
    </submittedName>
</protein>